<evidence type="ECO:0000259" key="4">
    <source>
        <dbReference type="PROSITE" id="PS51063"/>
    </source>
</evidence>
<reference evidence="5 6" key="1">
    <citation type="submission" date="2019-03" db="EMBL/GenBank/DDBJ databases">
        <title>Genomic Encyclopedia of Type Strains, Phase IV (KMG-IV): sequencing the most valuable type-strain genomes for metagenomic binning, comparative biology and taxonomic classification.</title>
        <authorList>
            <person name="Goeker M."/>
        </authorList>
    </citation>
    <scope>NUCLEOTIDE SEQUENCE [LARGE SCALE GENOMIC DNA]</scope>
    <source>
        <strain evidence="5 6">DSM 16998</strain>
    </source>
</reference>
<dbReference type="RefSeq" id="WP_133703146.1">
    <property type="nucleotide sequence ID" value="NZ_SNXS01000008.1"/>
</dbReference>
<dbReference type="GO" id="GO:0003677">
    <property type="term" value="F:DNA binding"/>
    <property type="evidence" value="ECO:0007669"/>
    <property type="project" value="UniProtKB-KW"/>
</dbReference>
<evidence type="ECO:0000256" key="3">
    <source>
        <dbReference type="ARBA" id="ARBA00023163"/>
    </source>
</evidence>
<proteinExistence type="predicted"/>
<evidence type="ECO:0000313" key="6">
    <source>
        <dbReference type="Proteomes" id="UP000295361"/>
    </source>
</evidence>
<evidence type="ECO:0000256" key="1">
    <source>
        <dbReference type="ARBA" id="ARBA00023015"/>
    </source>
</evidence>
<dbReference type="PANTHER" id="PTHR24567">
    <property type="entry name" value="CRP FAMILY TRANSCRIPTIONAL REGULATORY PROTEIN"/>
    <property type="match status" value="1"/>
</dbReference>
<dbReference type="InterPro" id="IPR050397">
    <property type="entry name" value="Env_Response_Regulators"/>
</dbReference>
<dbReference type="Proteomes" id="UP000295361">
    <property type="component" value="Unassembled WGS sequence"/>
</dbReference>
<dbReference type="GO" id="GO:0003700">
    <property type="term" value="F:DNA-binding transcription factor activity"/>
    <property type="evidence" value="ECO:0007669"/>
    <property type="project" value="TreeGrafter"/>
</dbReference>
<sequence length="261" mass="28320">MDIAPHPFGYSSTSPIMNNALAAAPPLPVHDGLYAALRQANGAQSLGEAALLALARIGHSHAVAPKACVIQRGQPAHALWLLTQGTVCVGNHDSQGHWWQTHTVEAHGWIDLSSAWLGGPYLETAQAQTAVWVHEFPVDELAAVAAAHPEVSRWLLTSMAASVRRLTSDVHDLLAKDVMARCAGWLLDSLSSSEDPNELVLHQHKRFIASQLGTSPETFSRTLRQLREIGAVEIDRYRIRVHDVPALLRLSGRAPLDKPPA</sequence>
<dbReference type="Pfam" id="PF00027">
    <property type="entry name" value="cNMP_binding"/>
    <property type="match status" value="1"/>
</dbReference>
<dbReference type="CDD" id="cd00038">
    <property type="entry name" value="CAP_ED"/>
    <property type="match status" value="1"/>
</dbReference>
<keyword evidence="2" id="KW-0238">DNA-binding</keyword>
<dbReference type="PROSITE" id="PS51063">
    <property type="entry name" value="HTH_CRP_2"/>
    <property type="match status" value="1"/>
</dbReference>
<keyword evidence="1" id="KW-0805">Transcription regulation</keyword>
<dbReference type="InterPro" id="IPR036388">
    <property type="entry name" value="WH-like_DNA-bd_sf"/>
</dbReference>
<dbReference type="InterPro" id="IPR000595">
    <property type="entry name" value="cNMP-bd_dom"/>
</dbReference>
<accession>A0A4R6QHS9</accession>
<dbReference type="Gene3D" id="2.60.120.10">
    <property type="entry name" value="Jelly Rolls"/>
    <property type="match status" value="1"/>
</dbReference>
<dbReference type="InParanoid" id="A0A4R6QHS9"/>
<dbReference type="SUPFAM" id="SSF46785">
    <property type="entry name" value="Winged helix' DNA-binding domain"/>
    <property type="match status" value="1"/>
</dbReference>
<dbReference type="EMBL" id="SNXS01000008">
    <property type="protein sequence ID" value="TDP62265.1"/>
    <property type="molecule type" value="Genomic_DNA"/>
</dbReference>
<name>A0A4R6QHS9_9BURK</name>
<dbReference type="InterPro" id="IPR014710">
    <property type="entry name" value="RmlC-like_jellyroll"/>
</dbReference>
<dbReference type="InterPro" id="IPR036390">
    <property type="entry name" value="WH_DNA-bd_sf"/>
</dbReference>
<feature type="domain" description="HTH crp-type" evidence="4">
    <location>
        <begin position="176"/>
        <end position="245"/>
    </location>
</feature>
<organism evidence="5 6">
    <name type="scientific">Roseateles toxinivorans</name>
    <dbReference type="NCBI Taxonomy" id="270368"/>
    <lineage>
        <taxon>Bacteria</taxon>
        <taxon>Pseudomonadati</taxon>
        <taxon>Pseudomonadota</taxon>
        <taxon>Betaproteobacteria</taxon>
        <taxon>Burkholderiales</taxon>
        <taxon>Sphaerotilaceae</taxon>
        <taxon>Roseateles</taxon>
    </lineage>
</organism>
<protein>
    <submittedName>
        <fullName evidence="5">CRP/FNR family transcriptional regulator</fullName>
    </submittedName>
</protein>
<dbReference type="InterPro" id="IPR012318">
    <property type="entry name" value="HTH_CRP"/>
</dbReference>
<dbReference type="InterPro" id="IPR018490">
    <property type="entry name" value="cNMP-bd_dom_sf"/>
</dbReference>
<dbReference type="SMART" id="SM00419">
    <property type="entry name" value="HTH_CRP"/>
    <property type="match status" value="1"/>
</dbReference>
<keyword evidence="3" id="KW-0804">Transcription</keyword>
<dbReference type="OrthoDB" id="9151801at2"/>
<dbReference type="Gene3D" id="1.10.10.10">
    <property type="entry name" value="Winged helix-like DNA-binding domain superfamily/Winged helix DNA-binding domain"/>
    <property type="match status" value="1"/>
</dbReference>
<dbReference type="Pfam" id="PF13545">
    <property type="entry name" value="HTH_Crp_2"/>
    <property type="match status" value="1"/>
</dbReference>
<gene>
    <name evidence="5" type="ORF">DES47_10877</name>
</gene>
<evidence type="ECO:0000313" key="5">
    <source>
        <dbReference type="EMBL" id="TDP62265.1"/>
    </source>
</evidence>
<evidence type="ECO:0000256" key="2">
    <source>
        <dbReference type="ARBA" id="ARBA00023125"/>
    </source>
</evidence>
<dbReference type="GO" id="GO:0005829">
    <property type="term" value="C:cytosol"/>
    <property type="evidence" value="ECO:0007669"/>
    <property type="project" value="TreeGrafter"/>
</dbReference>
<dbReference type="PANTHER" id="PTHR24567:SF26">
    <property type="entry name" value="REGULATORY PROTEIN YEIL"/>
    <property type="match status" value="1"/>
</dbReference>
<keyword evidence="6" id="KW-1185">Reference proteome</keyword>
<dbReference type="SUPFAM" id="SSF51206">
    <property type="entry name" value="cAMP-binding domain-like"/>
    <property type="match status" value="1"/>
</dbReference>
<comment type="caution">
    <text evidence="5">The sequence shown here is derived from an EMBL/GenBank/DDBJ whole genome shotgun (WGS) entry which is preliminary data.</text>
</comment>
<dbReference type="AlphaFoldDB" id="A0A4R6QHS9"/>